<dbReference type="EMBL" id="JBEPTQ010000001">
    <property type="protein sequence ID" value="MET4716014.1"/>
    <property type="molecule type" value="Genomic_DNA"/>
</dbReference>
<accession>A0ABV2RGF9</accession>
<sequence>MNNPNNNPNCDSDKCRYSAGEVRSYPGSHPALTLCRTCWAHESAPRRFKTGLPALKWAPGDGRVSVRSSYTDELRRRLKNIRSGIQGK</sequence>
<protein>
    <recommendedName>
        <fullName evidence="3">GATA-type domain-containing protein</fullName>
    </recommendedName>
</protein>
<proteinExistence type="predicted"/>
<evidence type="ECO:0000313" key="2">
    <source>
        <dbReference type="Proteomes" id="UP001549291"/>
    </source>
</evidence>
<keyword evidence="2" id="KW-1185">Reference proteome</keyword>
<reference evidence="1 2" key="1">
    <citation type="submission" date="2024-06" db="EMBL/GenBank/DDBJ databases">
        <title>Genomic Encyclopedia of Type Strains, Phase V (KMG-V): Genome sequencing to study the core and pangenomes of soil and plant-associated prokaryotes.</title>
        <authorList>
            <person name="Whitman W."/>
        </authorList>
    </citation>
    <scope>NUCLEOTIDE SEQUENCE [LARGE SCALE GENOMIC DNA]</scope>
    <source>
        <strain evidence="1 2">USDA 160</strain>
    </source>
</reference>
<organism evidence="1 2">
    <name type="scientific">Bradyrhizobium japonicum</name>
    <dbReference type="NCBI Taxonomy" id="375"/>
    <lineage>
        <taxon>Bacteria</taxon>
        <taxon>Pseudomonadati</taxon>
        <taxon>Pseudomonadota</taxon>
        <taxon>Alphaproteobacteria</taxon>
        <taxon>Hyphomicrobiales</taxon>
        <taxon>Nitrobacteraceae</taxon>
        <taxon>Bradyrhizobium</taxon>
    </lineage>
</organism>
<comment type="caution">
    <text evidence="1">The sequence shown here is derived from an EMBL/GenBank/DDBJ whole genome shotgun (WGS) entry which is preliminary data.</text>
</comment>
<evidence type="ECO:0008006" key="3">
    <source>
        <dbReference type="Google" id="ProtNLM"/>
    </source>
</evidence>
<gene>
    <name evidence="1" type="ORF">ABIF63_000117</name>
</gene>
<name>A0ABV2RGF9_BRAJP</name>
<dbReference type="Proteomes" id="UP001549291">
    <property type="component" value="Unassembled WGS sequence"/>
</dbReference>
<evidence type="ECO:0000313" key="1">
    <source>
        <dbReference type="EMBL" id="MET4716014.1"/>
    </source>
</evidence>